<dbReference type="OrthoDB" id="5431160at2"/>
<dbReference type="AlphaFoldDB" id="A0A5B8Z934"/>
<dbReference type="Gene3D" id="2.30.110.10">
    <property type="entry name" value="Electron Transport, Fmn-binding Protein, Chain A"/>
    <property type="match status" value="1"/>
</dbReference>
<dbReference type="EMBL" id="CP042593">
    <property type="protein sequence ID" value="QED49377.1"/>
    <property type="molecule type" value="Genomic_DNA"/>
</dbReference>
<evidence type="ECO:0000313" key="2">
    <source>
        <dbReference type="EMBL" id="QED49377.1"/>
    </source>
</evidence>
<accession>A0A5B8Z934</accession>
<dbReference type="PANTHER" id="PTHR34818:SF1">
    <property type="entry name" value="PROTEIN BLI-3"/>
    <property type="match status" value="1"/>
</dbReference>
<organism evidence="2 3">
    <name type="scientific">Cytobacillus dafuensis</name>
    <name type="common">Bacillus dafuensis</name>
    <dbReference type="NCBI Taxonomy" id="1742359"/>
    <lineage>
        <taxon>Bacteria</taxon>
        <taxon>Bacillati</taxon>
        <taxon>Bacillota</taxon>
        <taxon>Bacilli</taxon>
        <taxon>Bacillales</taxon>
        <taxon>Bacillaceae</taxon>
        <taxon>Cytobacillus</taxon>
    </lineage>
</organism>
<keyword evidence="3" id="KW-1185">Reference proteome</keyword>
<dbReference type="SUPFAM" id="SSF50475">
    <property type="entry name" value="FMN-binding split barrel"/>
    <property type="match status" value="1"/>
</dbReference>
<proteinExistence type="predicted"/>
<evidence type="ECO:0000313" key="3">
    <source>
        <dbReference type="Proteomes" id="UP000321555"/>
    </source>
</evidence>
<evidence type="ECO:0000259" key="1">
    <source>
        <dbReference type="Pfam" id="PF01243"/>
    </source>
</evidence>
<dbReference type="STRING" id="1742359.GCA_001439625_03546"/>
<dbReference type="InterPro" id="IPR052917">
    <property type="entry name" value="Stress-Dev_Protein"/>
</dbReference>
<feature type="domain" description="Pyridoxamine 5'-phosphate oxidase N-terminal" evidence="1">
    <location>
        <begin position="9"/>
        <end position="126"/>
    </location>
</feature>
<gene>
    <name evidence="2" type="ORF">FSZ17_20085</name>
</gene>
<dbReference type="InterPro" id="IPR012349">
    <property type="entry name" value="Split_barrel_FMN-bd"/>
</dbReference>
<reference evidence="3" key="1">
    <citation type="submission" date="2019-08" db="EMBL/GenBank/DDBJ databases">
        <authorList>
            <person name="Zheng X."/>
        </authorList>
    </citation>
    <scope>NUCLEOTIDE SEQUENCE [LARGE SCALE GENOMIC DNA]</scope>
    <source>
        <strain evidence="3">FJAT-25496</strain>
    </source>
</reference>
<dbReference type="InterPro" id="IPR011576">
    <property type="entry name" value="Pyridox_Oxase_N"/>
</dbReference>
<dbReference type="Pfam" id="PF01243">
    <property type="entry name" value="PNPOx_N"/>
    <property type="match status" value="1"/>
</dbReference>
<sequence>MSNQNLKSEAIKIISNHRTGVLSTVENNKPHSRYMTFYNNDLILYSPTKMDTEKIDDIEKNPFVSVLLGYEGQGKSDSYVEIAGTCQMNTSQELKKQLWDESFNSWFVGPEDPNYIFLEIHPEIIRILNKHGESQELTLKSVKQTLFNQQKGFPFIYFK</sequence>
<dbReference type="Proteomes" id="UP000321555">
    <property type="component" value="Chromosome"/>
</dbReference>
<protein>
    <submittedName>
        <fullName evidence="2">General stress protein</fullName>
    </submittedName>
</protein>
<dbReference type="KEGG" id="bda:FSZ17_20085"/>
<name>A0A5B8Z934_CYTDA</name>
<dbReference type="PANTHER" id="PTHR34818">
    <property type="entry name" value="PROTEIN BLI-3"/>
    <property type="match status" value="1"/>
</dbReference>
<dbReference type="RefSeq" id="WP_057773680.1">
    <property type="nucleotide sequence ID" value="NZ_CP042593.1"/>
</dbReference>